<feature type="domain" description="PA" evidence="4">
    <location>
        <begin position="298"/>
        <end position="374"/>
    </location>
</feature>
<evidence type="ECO:0000256" key="1">
    <source>
        <dbReference type="ARBA" id="ARBA00022729"/>
    </source>
</evidence>
<dbReference type="PANTHER" id="PTHR22702">
    <property type="entry name" value="PROTEASE-ASSOCIATED DOMAIN-CONTAINING PROTEIN"/>
    <property type="match status" value="1"/>
</dbReference>
<dbReference type="InterPro" id="IPR046450">
    <property type="entry name" value="PA_dom_sf"/>
</dbReference>
<dbReference type="CDD" id="cd04818">
    <property type="entry name" value="PA_subtilisin_1"/>
    <property type="match status" value="1"/>
</dbReference>
<reference evidence="5 6" key="1">
    <citation type="submission" date="2019-08" db="EMBL/GenBank/DDBJ databases">
        <authorList>
            <person name="Karlyshev A.V."/>
        </authorList>
    </citation>
    <scope>NUCLEOTIDE SEQUENCE [LARGE SCALE GENOMIC DNA]</scope>
    <source>
        <strain evidence="5 6">Alg18-2.2</strain>
    </source>
</reference>
<dbReference type="Proteomes" id="UP000321248">
    <property type="component" value="Unassembled WGS sequence"/>
</dbReference>
<dbReference type="SUPFAM" id="SSF55486">
    <property type="entry name" value="Metalloproteases ('zincins'), catalytic domain"/>
    <property type="match status" value="1"/>
</dbReference>
<evidence type="ECO:0000259" key="4">
    <source>
        <dbReference type="Pfam" id="PF02225"/>
    </source>
</evidence>
<evidence type="ECO:0000313" key="5">
    <source>
        <dbReference type="EMBL" id="TXK62283.1"/>
    </source>
</evidence>
<dbReference type="OrthoDB" id="614750at2"/>
<dbReference type="PANTHER" id="PTHR22702:SF1">
    <property type="entry name" value="PROTEASE-ASSOCIATED DOMAIN-CONTAINING PROTEIN 1"/>
    <property type="match status" value="1"/>
</dbReference>
<dbReference type="AlphaFoldDB" id="A0A5C8KNA1"/>
<accession>A0A5C8KNA1</accession>
<dbReference type="Pfam" id="PF02225">
    <property type="entry name" value="PA"/>
    <property type="match status" value="1"/>
</dbReference>
<evidence type="ECO:0000256" key="2">
    <source>
        <dbReference type="ARBA" id="ARBA00023180"/>
    </source>
</evidence>
<keyword evidence="1 3" id="KW-0732">Signal</keyword>
<keyword evidence="2" id="KW-0325">Glycoprotein</keyword>
<sequence>MNKSSLACLLGAILLAGSAPAWAVDVEILNVDPPGAGLNDPTPASPVGGNPGLTVGEQRQAAYRFAADLWGSVLEGDATVRVNASFAPLPCAPTTGVLASAGPTFIFSDFPGAIPDTWYHVALAKAITGDDLIGTDPDIVTTFNASAGQPGCLEASGWYYGFDGNAPPGQFNFLNVVMHEIGHGLGFSGFENVTTGTLFFGLPSIYATFSRDGITGLLIRDITNAERAAAFRNDGGLVWVGDSVTTESELVLDTGVPEFRVLTPAAIAGPYAFGTAAFGPAIGTDNFSGDVVTALSGEVLPTACEPLTNAADVAGNIALVVRGACTFTIKALNAQNAGATGVIVANNSGGTFGMGGDDPNVVIPVISVSEDDGALFFANEPELSVAFTIDETRLRGTDPDGFVQLYAPSAVAQGSSVSHFDTRLDPNALMEPFITASLIAHLNLDLTPALFEDIGWGINRGTARIGNCDTGVPVSTEGGLIVGANIVATAQLCRSVSGNQGALVNCMVDHAKALRDAGLISAQQSSQVRSCTARWR</sequence>
<dbReference type="Gene3D" id="3.50.30.30">
    <property type="match status" value="1"/>
</dbReference>
<feature type="signal peptide" evidence="3">
    <location>
        <begin position="1"/>
        <end position="23"/>
    </location>
</feature>
<keyword evidence="6" id="KW-1185">Reference proteome</keyword>
<protein>
    <submittedName>
        <fullName evidence="5">Serine protease</fullName>
    </submittedName>
</protein>
<gene>
    <name evidence="5" type="ORF">FU658_08575</name>
</gene>
<evidence type="ECO:0000256" key="3">
    <source>
        <dbReference type="SAM" id="SignalP"/>
    </source>
</evidence>
<organism evidence="5 6">
    <name type="scientific">Alkalisalibacterium limincola</name>
    <dbReference type="NCBI Taxonomy" id="2699169"/>
    <lineage>
        <taxon>Bacteria</taxon>
        <taxon>Pseudomonadati</taxon>
        <taxon>Pseudomonadota</taxon>
        <taxon>Gammaproteobacteria</taxon>
        <taxon>Lysobacterales</taxon>
        <taxon>Lysobacteraceae</taxon>
        <taxon>Alkalisalibacterium</taxon>
    </lineage>
</organism>
<dbReference type="GO" id="GO:0008233">
    <property type="term" value="F:peptidase activity"/>
    <property type="evidence" value="ECO:0007669"/>
    <property type="project" value="UniProtKB-KW"/>
</dbReference>
<keyword evidence="5" id="KW-0378">Hydrolase</keyword>
<dbReference type="RefSeq" id="WP_147891702.1">
    <property type="nucleotide sequence ID" value="NZ_VRTS01000005.1"/>
</dbReference>
<dbReference type="EMBL" id="VRTS01000005">
    <property type="protein sequence ID" value="TXK62283.1"/>
    <property type="molecule type" value="Genomic_DNA"/>
</dbReference>
<dbReference type="SUPFAM" id="SSF52025">
    <property type="entry name" value="PA domain"/>
    <property type="match status" value="1"/>
</dbReference>
<evidence type="ECO:0000313" key="6">
    <source>
        <dbReference type="Proteomes" id="UP000321248"/>
    </source>
</evidence>
<keyword evidence="5" id="KW-0645">Protease</keyword>
<dbReference type="GO" id="GO:0006508">
    <property type="term" value="P:proteolysis"/>
    <property type="evidence" value="ECO:0007669"/>
    <property type="project" value="UniProtKB-KW"/>
</dbReference>
<feature type="chain" id="PRO_5023118642" evidence="3">
    <location>
        <begin position="24"/>
        <end position="536"/>
    </location>
</feature>
<dbReference type="InterPro" id="IPR003137">
    <property type="entry name" value="PA_domain"/>
</dbReference>
<comment type="caution">
    <text evidence="5">The sequence shown here is derived from an EMBL/GenBank/DDBJ whole genome shotgun (WGS) entry which is preliminary data.</text>
</comment>
<name>A0A5C8KNA1_9GAMM</name>
<proteinExistence type="predicted"/>